<dbReference type="InterPro" id="IPR051400">
    <property type="entry name" value="HAD-like_hydrolase"/>
</dbReference>
<dbReference type="Gene3D" id="1.20.120.1600">
    <property type="match status" value="1"/>
</dbReference>
<dbReference type="NCBIfam" id="TIGR01509">
    <property type="entry name" value="HAD-SF-IA-v3"/>
    <property type="match status" value="1"/>
</dbReference>
<proteinExistence type="predicted"/>
<dbReference type="PANTHER" id="PTHR46470:SF4">
    <property type="entry name" value="5-AMINO-6-(5-PHOSPHO-D-RIBITYLAMINO)URACIL PHOSPHATASE YIGB"/>
    <property type="match status" value="1"/>
</dbReference>
<reference evidence="4 5" key="1">
    <citation type="submission" date="2023-08" db="EMBL/GenBank/DDBJ databases">
        <title>Microbacterium aquilitoris sp. nov. and Microbacterium gwkjibeachense sp. nov., isolated from beach.</title>
        <authorList>
            <person name="Lee S.D."/>
            <person name="Yang H."/>
            <person name="Kim I."/>
        </authorList>
    </citation>
    <scope>NUCLEOTIDE SEQUENCE [LARGE SCALE GENOMIC DNA]</scope>
    <source>
        <strain evidence="4 5">KSW-18</strain>
    </source>
</reference>
<dbReference type="InterPro" id="IPR023214">
    <property type="entry name" value="HAD_sf"/>
</dbReference>
<dbReference type="SFLD" id="SFLDG01135">
    <property type="entry name" value="C1.5.6:_HAD__Beta-PGM__Phospha"/>
    <property type="match status" value="1"/>
</dbReference>
<dbReference type="SFLD" id="SFLDG01129">
    <property type="entry name" value="C1.5:_HAD__Beta-PGM__Phosphata"/>
    <property type="match status" value="1"/>
</dbReference>
<dbReference type="SFLD" id="SFLDS00003">
    <property type="entry name" value="Haloacid_Dehalogenase"/>
    <property type="match status" value="1"/>
</dbReference>
<dbReference type="EMBL" id="JAUZVT010000001">
    <property type="protein sequence ID" value="MDT3329190.1"/>
    <property type="molecule type" value="Genomic_DNA"/>
</dbReference>
<dbReference type="RefSeq" id="WP_311868215.1">
    <property type="nucleotide sequence ID" value="NZ_JAUZVT010000001.1"/>
</dbReference>
<protein>
    <submittedName>
        <fullName evidence="4">HAD family hydrolase</fullName>
        <ecNumber evidence="4">3.1.3.-</ecNumber>
    </submittedName>
</protein>
<name>A0ABU3GFS7_9MICO</name>
<dbReference type="InterPro" id="IPR006439">
    <property type="entry name" value="HAD-SF_hydro_IA"/>
</dbReference>
<organism evidence="4 5">
    <name type="scientific">Microbacterium aquilitoris</name>
    <dbReference type="NCBI Taxonomy" id="3067307"/>
    <lineage>
        <taxon>Bacteria</taxon>
        <taxon>Bacillati</taxon>
        <taxon>Actinomycetota</taxon>
        <taxon>Actinomycetes</taxon>
        <taxon>Micrococcales</taxon>
        <taxon>Microbacteriaceae</taxon>
        <taxon>Microbacterium</taxon>
    </lineage>
</organism>
<dbReference type="InterPro" id="IPR036412">
    <property type="entry name" value="HAD-like_sf"/>
</dbReference>
<keyword evidence="3" id="KW-0460">Magnesium</keyword>
<accession>A0ABU3GFS7</accession>
<evidence type="ECO:0000256" key="3">
    <source>
        <dbReference type="ARBA" id="ARBA00022842"/>
    </source>
</evidence>
<keyword evidence="5" id="KW-1185">Reference proteome</keyword>
<dbReference type="GO" id="GO:0016787">
    <property type="term" value="F:hydrolase activity"/>
    <property type="evidence" value="ECO:0007669"/>
    <property type="project" value="UniProtKB-KW"/>
</dbReference>
<evidence type="ECO:0000313" key="5">
    <source>
        <dbReference type="Proteomes" id="UP001262835"/>
    </source>
</evidence>
<dbReference type="Gene3D" id="3.40.50.1000">
    <property type="entry name" value="HAD superfamily/HAD-like"/>
    <property type="match status" value="1"/>
</dbReference>
<dbReference type="NCBIfam" id="TIGR01549">
    <property type="entry name" value="HAD-SF-IA-v1"/>
    <property type="match status" value="1"/>
</dbReference>
<dbReference type="PANTHER" id="PTHR46470">
    <property type="entry name" value="N-ACYLNEURAMINATE-9-PHOSPHATASE"/>
    <property type="match status" value="1"/>
</dbReference>
<evidence type="ECO:0000256" key="1">
    <source>
        <dbReference type="ARBA" id="ARBA00001946"/>
    </source>
</evidence>
<evidence type="ECO:0000256" key="2">
    <source>
        <dbReference type="ARBA" id="ARBA00022801"/>
    </source>
</evidence>
<dbReference type="Proteomes" id="UP001262835">
    <property type="component" value="Unassembled WGS sequence"/>
</dbReference>
<sequence length="223" mass="24085">MIRAVGFDLDGTLFDHRGAAETSAARFLASRGAAVTPAAVDAWFAAEATHFERWRSGRIDFAEQRRARLRDVFHHLGLPVPSGPAELDALFASYLDDYRDAWAAYPGTHDLLRDLGRRGYRLGLLTNGSTEQQTDKLDAVGLADLFDATCISEQLGHHKPDPAAFAALVERLGVRPDECLFVGDDATTDAAGARAAGLTAVLIDRTTMTPHDVEVAVLRTLAG</sequence>
<comment type="cofactor">
    <cofactor evidence="1">
        <name>Mg(2+)</name>
        <dbReference type="ChEBI" id="CHEBI:18420"/>
    </cofactor>
</comment>
<dbReference type="Pfam" id="PF00702">
    <property type="entry name" value="Hydrolase"/>
    <property type="match status" value="1"/>
</dbReference>
<evidence type="ECO:0000313" key="4">
    <source>
        <dbReference type="EMBL" id="MDT3329190.1"/>
    </source>
</evidence>
<dbReference type="SUPFAM" id="SSF56784">
    <property type="entry name" value="HAD-like"/>
    <property type="match status" value="1"/>
</dbReference>
<gene>
    <name evidence="4" type="ORF">Q9S78_00775</name>
</gene>
<keyword evidence="2 4" id="KW-0378">Hydrolase</keyword>
<dbReference type="PRINTS" id="PR00413">
    <property type="entry name" value="HADHALOGNASE"/>
</dbReference>
<dbReference type="EC" id="3.1.3.-" evidence="4"/>
<comment type="caution">
    <text evidence="4">The sequence shown here is derived from an EMBL/GenBank/DDBJ whole genome shotgun (WGS) entry which is preliminary data.</text>
</comment>